<protein>
    <submittedName>
        <fullName evidence="1">Uncharacterized protein</fullName>
    </submittedName>
</protein>
<sequence length="163" mass="18284">MPKRAIVSRQVTAQIVGPDGPVDCGKWDEITLPSEIEMLEHKTLDGKTEYLVEGFKYSGTLKRGVYDPTIAHIIWDLAHPGDQDPPRHLILITEKYNDGSIEQRLYKEVLFTKSGETIARGAPVIEDIDWVAEDMEVLTPYLTRNFLAAFSAFNCSSSLVTET</sequence>
<reference evidence="1" key="1">
    <citation type="journal article" date="2014" name="Front. Microbiol.">
        <title>High frequency of phylogenetically diverse reductive dehalogenase-homologous genes in deep subseafloor sedimentary metagenomes.</title>
        <authorList>
            <person name="Kawai M."/>
            <person name="Futagami T."/>
            <person name="Toyoda A."/>
            <person name="Takaki Y."/>
            <person name="Nishi S."/>
            <person name="Hori S."/>
            <person name="Arai W."/>
            <person name="Tsubouchi T."/>
            <person name="Morono Y."/>
            <person name="Uchiyama I."/>
            <person name="Ito T."/>
            <person name="Fujiyama A."/>
            <person name="Inagaki F."/>
            <person name="Takami H."/>
        </authorList>
    </citation>
    <scope>NUCLEOTIDE SEQUENCE</scope>
    <source>
        <strain evidence="1">Expedition CK06-06</strain>
    </source>
</reference>
<evidence type="ECO:0000313" key="1">
    <source>
        <dbReference type="EMBL" id="GAI04539.1"/>
    </source>
</evidence>
<dbReference type="AlphaFoldDB" id="X1MDW0"/>
<organism evidence="1">
    <name type="scientific">marine sediment metagenome</name>
    <dbReference type="NCBI Taxonomy" id="412755"/>
    <lineage>
        <taxon>unclassified sequences</taxon>
        <taxon>metagenomes</taxon>
        <taxon>ecological metagenomes</taxon>
    </lineage>
</organism>
<proteinExistence type="predicted"/>
<name>X1MDW0_9ZZZZ</name>
<accession>X1MDW0</accession>
<gene>
    <name evidence="1" type="ORF">S06H3_10040</name>
</gene>
<comment type="caution">
    <text evidence="1">The sequence shown here is derived from an EMBL/GenBank/DDBJ whole genome shotgun (WGS) entry which is preliminary data.</text>
</comment>
<dbReference type="EMBL" id="BARV01004565">
    <property type="protein sequence ID" value="GAI04539.1"/>
    <property type="molecule type" value="Genomic_DNA"/>
</dbReference>